<dbReference type="Pfam" id="PF20579">
    <property type="entry name" value="LapA"/>
    <property type="match status" value="1"/>
</dbReference>
<dbReference type="AlphaFoldDB" id="A0A366MNU7"/>
<evidence type="ECO:0000313" key="4">
    <source>
        <dbReference type="Proteomes" id="UP000252669"/>
    </source>
</evidence>
<organism evidence="3 4">
    <name type="scientific">Aliarcobacter vitoriensis</name>
    <dbReference type="NCBI Taxonomy" id="2011099"/>
    <lineage>
        <taxon>Bacteria</taxon>
        <taxon>Pseudomonadati</taxon>
        <taxon>Campylobacterota</taxon>
        <taxon>Epsilonproteobacteria</taxon>
        <taxon>Campylobacterales</taxon>
        <taxon>Arcobacteraceae</taxon>
        <taxon>Aliarcobacter</taxon>
    </lineage>
</organism>
<name>A0A366MNU7_9BACT</name>
<accession>A0A366MNU7</accession>
<dbReference type="InterPro" id="IPR046779">
    <property type="entry name" value="LapA_adhesin_dom"/>
</dbReference>
<dbReference type="OrthoDB" id="5348567at2"/>
<feature type="domain" description="LapA adhesin" evidence="2">
    <location>
        <begin position="196"/>
        <end position="289"/>
    </location>
</feature>
<proteinExistence type="predicted"/>
<dbReference type="Proteomes" id="UP000252669">
    <property type="component" value="Unassembled WGS sequence"/>
</dbReference>
<dbReference type="EMBL" id="PDKB01000029">
    <property type="protein sequence ID" value="RBQ27961.1"/>
    <property type="molecule type" value="Genomic_DNA"/>
</dbReference>
<sequence length="331" mass="35361">MANLGKIQSIQDGKFYVKDALGNLVELKVGDVVNQNDVIVASNSNSDLSKLEIAFDNNQVIAFNQGELNLDSTLFENNFGDEELTFDAEAVNETLSAWNTAQENIEDMETAAGDVTEQATNAGNEENQDGGALRSKFSSRDGDSADVISNLRELEPLDGNTQEIENSELLADLLNTTDTPEIPTAPVDTRVPASIITLSNPTVYEGKDITITATVTNAPQTDLIITLNNGSTITILAGQTSGSTTFTNPNSEDVYEDSSTETYTITTTTGGNYISLDTNSSSTVTITDTIDTTDYTLTSTASGDEESAEITYTVTFTNPTTQAETVTFKVG</sequence>
<evidence type="ECO:0000259" key="2">
    <source>
        <dbReference type="Pfam" id="PF20579"/>
    </source>
</evidence>
<reference evidence="3 4" key="1">
    <citation type="submission" date="2017-10" db="EMBL/GenBank/DDBJ databases">
        <title>Genomics of the genus Arcobacter.</title>
        <authorList>
            <person name="Perez-Cataluna A."/>
            <person name="Figueras M.J."/>
        </authorList>
    </citation>
    <scope>NUCLEOTIDE SEQUENCE [LARGE SCALE GENOMIC DNA]</scope>
    <source>
        <strain evidence="3 4">CECT 9230</strain>
    </source>
</reference>
<feature type="non-terminal residue" evidence="3">
    <location>
        <position position="331"/>
    </location>
</feature>
<dbReference type="RefSeq" id="WP_146951620.1">
    <property type="nucleotide sequence ID" value="NZ_PDKB01000029.1"/>
</dbReference>
<evidence type="ECO:0000256" key="1">
    <source>
        <dbReference type="SAM" id="MobiDB-lite"/>
    </source>
</evidence>
<keyword evidence="4" id="KW-1185">Reference proteome</keyword>
<comment type="caution">
    <text evidence="3">The sequence shown here is derived from an EMBL/GenBank/DDBJ whole genome shotgun (WGS) entry which is preliminary data.</text>
</comment>
<gene>
    <name evidence="3" type="ORF">CRU91_11690</name>
</gene>
<protein>
    <recommendedName>
        <fullName evidence="2">LapA adhesin domain-containing protein</fullName>
    </recommendedName>
</protein>
<feature type="region of interest" description="Disordered" evidence="1">
    <location>
        <begin position="121"/>
        <end position="141"/>
    </location>
</feature>
<evidence type="ECO:0000313" key="3">
    <source>
        <dbReference type="EMBL" id="RBQ27961.1"/>
    </source>
</evidence>